<feature type="compositionally biased region" description="Basic and acidic residues" evidence="1">
    <location>
        <begin position="168"/>
        <end position="190"/>
    </location>
</feature>
<evidence type="ECO:0000313" key="3">
    <source>
        <dbReference type="Proteomes" id="UP000054560"/>
    </source>
</evidence>
<feature type="compositionally biased region" description="Polar residues" evidence="1">
    <location>
        <begin position="383"/>
        <end position="398"/>
    </location>
</feature>
<dbReference type="GeneID" id="25902498"/>
<feature type="compositionally biased region" description="Basic and acidic residues" evidence="1">
    <location>
        <begin position="290"/>
        <end position="308"/>
    </location>
</feature>
<dbReference type="OrthoDB" id="3918848at2759"/>
<feature type="compositionally biased region" description="Basic and acidic residues" evidence="1">
    <location>
        <begin position="250"/>
        <end position="267"/>
    </location>
</feature>
<feature type="compositionally biased region" description="Polar residues" evidence="1">
    <location>
        <begin position="26"/>
        <end position="38"/>
    </location>
</feature>
<dbReference type="RefSeq" id="XP_014159750.1">
    <property type="nucleotide sequence ID" value="XM_014304275.1"/>
</dbReference>
<evidence type="ECO:0000256" key="1">
    <source>
        <dbReference type="SAM" id="MobiDB-lite"/>
    </source>
</evidence>
<keyword evidence="3" id="KW-1185">Reference proteome</keyword>
<dbReference type="STRING" id="667725.A0A0L0GC53"/>
<feature type="compositionally biased region" description="Basic and acidic residues" evidence="1">
    <location>
        <begin position="110"/>
        <end position="122"/>
    </location>
</feature>
<sequence>MGEGQSKIASDGEESGGHHKGSGKSNASTQPNGGQTLQKDGESESAEQYGEKTEKFGTSTDADANKEVKAVDAGASKTHAKSGETQETEKANGVSGEAQDSTTDNTGTSERQEDSDKVEGKQEPSVGAQTGSQGHGSRDAGSNGDRSSPVSVNSATDSSDEMLAVLGTRRDGDSHLTRDRAQEGHDDELKGSAGEGMAGEGTEKQNSAVVVEASNEAEQPSSADVGGVNESVDAELRSQETSEMMGNKTDVSDTRAAESERKLEKNNQETGPVLVGAGKVQESAVESTEDADRASKSADNDVEKHGKSSETANGQETMKSETESAKPAPTDDAEKSNVRAKTPLLPNNHTPTASTPEGARPDAQQHLQPRAPKTKQPLVGSTPAEQANQNNIRTQTFDTPGRRSFRILMVSHVCGRLHLLNNLAEKSGAKAIVSCGNFGFFDAASYDNLPIHTLRKLLREQKGVLPEHKDKLLEFKEDRLREAMKEQNILSELHNYIQNDAGEAERRLHMPLYALWGANEGMTIRTLSISPLTFMSHVPGMQEKVS</sequence>
<dbReference type="AlphaFoldDB" id="A0A0L0GC53"/>
<protein>
    <submittedName>
        <fullName evidence="2">Uncharacterized protein</fullName>
    </submittedName>
</protein>
<name>A0A0L0GC53_9EUKA</name>
<feature type="compositionally biased region" description="Polar residues" evidence="1">
    <location>
        <begin position="345"/>
        <end position="355"/>
    </location>
</feature>
<organism evidence="2 3">
    <name type="scientific">Sphaeroforma arctica JP610</name>
    <dbReference type="NCBI Taxonomy" id="667725"/>
    <lineage>
        <taxon>Eukaryota</taxon>
        <taxon>Ichthyosporea</taxon>
        <taxon>Ichthyophonida</taxon>
        <taxon>Sphaeroforma</taxon>
    </lineage>
</organism>
<feature type="region of interest" description="Disordered" evidence="1">
    <location>
        <begin position="1"/>
        <end position="398"/>
    </location>
</feature>
<feature type="compositionally biased region" description="Basic and acidic residues" evidence="1">
    <location>
        <begin position="81"/>
        <end position="90"/>
    </location>
</feature>
<accession>A0A0L0GC53</accession>
<dbReference type="Proteomes" id="UP000054560">
    <property type="component" value="Unassembled WGS sequence"/>
</dbReference>
<feature type="compositionally biased region" description="Polar residues" evidence="1">
    <location>
        <begin position="144"/>
        <end position="157"/>
    </location>
</feature>
<proteinExistence type="predicted"/>
<reference evidence="2 3" key="1">
    <citation type="submission" date="2011-02" db="EMBL/GenBank/DDBJ databases">
        <title>The Genome Sequence of Sphaeroforma arctica JP610.</title>
        <authorList>
            <consortium name="The Broad Institute Genome Sequencing Platform"/>
            <person name="Russ C."/>
            <person name="Cuomo C."/>
            <person name="Young S.K."/>
            <person name="Zeng Q."/>
            <person name="Gargeya S."/>
            <person name="Alvarado L."/>
            <person name="Berlin A."/>
            <person name="Chapman S.B."/>
            <person name="Chen Z."/>
            <person name="Freedman E."/>
            <person name="Gellesch M."/>
            <person name="Goldberg J."/>
            <person name="Griggs A."/>
            <person name="Gujja S."/>
            <person name="Heilman E."/>
            <person name="Heiman D."/>
            <person name="Howarth C."/>
            <person name="Mehta T."/>
            <person name="Neiman D."/>
            <person name="Pearson M."/>
            <person name="Roberts A."/>
            <person name="Saif S."/>
            <person name="Shea T."/>
            <person name="Shenoy N."/>
            <person name="Sisk P."/>
            <person name="Stolte C."/>
            <person name="Sykes S."/>
            <person name="White J."/>
            <person name="Yandava C."/>
            <person name="Burger G."/>
            <person name="Gray M.W."/>
            <person name="Holland P.W.H."/>
            <person name="King N."/>
            <person name="Lang F.B.F."/>
            <person name="Roger A.J."/>
            <person name="Ruiz-Trillo I."/>
            <person name="Haas B."/>
            <person name="Nusbaum C."/>
            <person name="Birren B."/>
        </authorList>
    </citation>
    <scope>NUCLEOTIDE SEQUENCE [LARGE SCALE GENOMIC DNA]</scope>
    <source>
        <strain evidence="2 3">JP610</strain>
    </source>
</reference>
<evidence type="ECO:0000313" key="2">
    <source>
        <dbReference type="EMBL" id="KNC85848.1"/>
    </source>
</evidence>
<feature type="compositionally biased region" description="Polar residues" evidence="1">
    <location>
        <begin position="98"/>
        <end position="109"/>
    </location>
</feature>
<dbReference type="EMBL" id="KQ241681">
    <property type="protein sequence ID" value="KNC85848.1"/>
    <property type="molecule type" value="Genomic_DNA"/>
</dbReference>
<gene>
    <name evidence="2" type="ORF">SARC_01994</name>
</gene>